<keyword evidence="5" id="KW-0963">Cytoplasm</keyword>
<evidence type="ECO:0000256" key="4">
    <source>
        <dbReference type="ARBA" id="ARBA00022691"/>
    </source>
</evidence>
<dbReference type="NCBIfam" id="TIGR00050">
    <property type="entry name" value="rRNA_methyl_1"/>
    <property type="match status" value="1"/>
</dbReference>
<evidence type="ECO:0000256" key="3">
    <source>
        <dbReference type="ARBA" id="ARBA00022679"/>
    </source>
</evidence>
<comment type="subcellular location">
    <subcellularLocation>
        <location evidence="5">Cytoplasm</location>
    </subcellularLocation>
</comment>
<reference evidence="7 8" key="1">
    <citation type="submission" date="2019-07" db="EMBL/GenBank/DDBJ databases">
        <title>Thalassofilum flectens gen. nov., sp. nov., a novel moderate thermophilic anaerobe from a shallow sea hot spring in Kunashir Island (Russia), representing a new family in the order Bacteroidales, and proposal of Thalassofilacea fam. nov.</title>
        <authorList>
            <person name="Kochetkova T.V."/>
            <person name="Podosokorskaya O.A."/>
            <person name="Novikov A."/>
            <person name="Elcheninov A.G."/>
            <person name="Toshchakov S.V."/>
            <person name="Kublanov I.V."/>
        </authorList>
    </citation>
    <scope>NUCLEOTIDE SEQUENCE [LARGE SCALE GENOMIC DNA]</scope>
    <source>
        <strain evidence="7 8">38-H</strain>
    </source>
</reference>
<dbReference type="InterPro" id="IPR001537">
    <property type="entry name" value="SpoU_MeTrfase"/>
</dbReference>
<dbReference type="SUPFAM" id="SSF75217">
    <property type="entry name" value="alpha/beta knot"/>
    <property type="match status" value="1"/>
</dbReference>
<dbReference type="Proteomes" id="UP000500961">
    <property type="component" value="Chromosome"/>
</dbReference>
<accession>A0A7D3Y523</accession>
<dbReference type="EMBL" id="CP041345">
    <property type="protein sequence ID" value="QKG80329.1"/>
    <property type="molecule type" value="Genomic_DNA"/>
</dbReference>
<name>A0A7D3Y523_9BACT</name>
<dbReference type="GO" id="GO:0002128">
    <property type="term" value="P:tRNA nucleoside ribose methylation"/>
    <property type="evidence" value="ECO:0007669"/>
    <property type="project" value="TreeGrafter"/>
</dbReference>
<evidence type="ECO:0000256" key="1">
    <source>
        <dbReference type="ARBA" id="ARBA00007228"/>
    </source>
</evidence>
<gene>
    <name evidence="5" type="primary">trmJ</name>
    <name evidence="7" type="ORF">FHG85_08660</name>
</gene>
<sequence>MNISFILVEPAVPENVGAAARAIKTMGFSDFRLVNPCDYLSVDARKLAHGSNDILENAQVFNNLEEALYDIDFAFATSARDRWVKLDIIDSHQLTQFINDKGDTISNIAIVFGREESGLTNQEINLCQRVTTVPLKTKYPSLNLAQSVMVYAYILSELNESETKSTNSTNEQSFKALVNKVNKIMNEIELGAKTLIHGRVMERLSELSEKDIKLLHSVTAELIKKLSK</sequence>
<evidence type="ECO:0000256" key="5">
    <source>
        <dbReference type="RuleBase" id="RU362024"/>
    </source>
</evidence>
<evidence type="ECO:0000259" key="6">
    <source>
        <dbReference type="Pfam" id="PF00588"/>
    </source>
</evidence>
<feature type="domain" description="tRNA/rRNA methyltransferase SpoU type" evidence="6">
    <location>
        <begin position="3"/>
        <end position="153"/>
    </location>
</feature>
<dbReference type="EC" id="2.1.1.200" evidence="5"/>
<keyword evidence="2 5" id="KW-0489">Methyltransferase</keyword>
<dbReference type="InterPro" id="IPR029028">
    <property type="entry name" value="Alpha/beta_knot_MTases"/>
</dbReference>
<comment type="catalytic activity">
    <reaction evidence="5">
        <text>uridine(32) in tRNA + S-adenosyl-L-methionine = 2'-O-methyluridine(32) in tRNA + S-adenosyl-L-homocysteine + H(+)</text>
        <dbReference type="Rhea" id="RHEA:42936"/>
        <dbReference type="Rhea" id="RHEA-COMP:10107"/>
        <dbReference type="Rhea" id="RHEA-COMP:10290"/>
        <dbReference type="ChEBI" id="CHEBI:15378"/>
        <dbReference type="ChEBI" id="CHEBI:57856"/>
        <dbReference type="ChEBI" id="CHEBI:59789"/>
        <dbReference type="ChEBI" id="CHEBI:65315"/>
        <dbReference type="ChEBI" id="CHEBI:74478"/>
        <dbReference type="EC" id="2.1.1.200"/>
    </reaction>
</comment>
<dbReference type="Gene3D" id="3.40.1280.10">
    <property type="match status" value="1"/>
</dbReference>
<evidence type="ECO:0000313" key="7">
    <source>
        <dbReference type="EMBL" id="QKG80329.1"/>
    </source>
</evidence>
<dbReference type="GO" id="GO:0160206">
    <property type="term" value="F:tRNA (cytidine(32)/uridine(32)-2'-O)-methyltransferase activity"/>
    <property type="evidence" value="ECO:0007669"/>
    <property type="project" value="UniProtKB-EC"/>
</dbReference>
<dbReference type="PANTHER" id="PTHR42786">
    <property type="entry name" value="TRNA/RRNA METHYLTRANSFERASE"/>
    <property type="match status" value="1"/>
</dbReference>
<keyword evidence="5" id="KW-0819">tRNA processing</keyword>
<proteinExistence type="inferred from homology"/>
<dbReference type="Pfam" id="PF00588">
    <property type="entry name" value="SpoU_methylase"/>
    <property type="match status" value="1"/>
</dbReference>
<dbReference type="CDD" id="cd18093">
    <property type="entry name" value="SpoU-like_TrmJ"/>
    <property type="match status" value="1"/>
</dbReference>
<keyword evidence="8" id="KW-1185">Reference proteome</keyword>
<dbReference type="InterPro" id="IPR029026">
    <property type="entry name" value="tRNA_m1G_MTases_N"/>
</dbReference>
<protein>
    <recommendedName>
        <fullName evidence="5">tRNA (cytidine/uridine-2'-O-)-methyltransferase TrmJ</fullName>
        <ecNumber evidence="5">2.1.1.200</ecNumber>
    </recommendedName>
    <alternativeName>
        <fullName evidence="5">tRNA (cytidine(32)/uridine(32)-2'-O)-methyltransferase</fullName>
    </alternativeName>
    <alternativeName>
        <fullName evidence="5">tRNA Cm32/Um32 methyltransferase</fullName>
    </alternativeName>
</protein>
<comment type="similarity">
    <text evidence="1">Belongs to the class IV-like SAM-binding methyltransferase superfamily. RNA methyltransferase TrmH family.</text>
</comment>
<dbReference type="PIRSF" id="PIRSF004808">
    <property type="entry name" value="LasT"/>
    <property type="match status" value="1"/>
</dbReference>
<comment type="subunit">
    <text evidence="5">Homodimer.</text>
</comment>
<dbReference type="RefSeq" id="WP_173074940.1">
    <property type="nucleotide sequence ID" value="NZ_CP041345.1"/>
</dbReference>
<dbReference type="GO" id="GO:0003723">
    <property type="term" value="F:RNA binding"/>
    <property type="evidence" value="ECO:0007669"/>
    <property type="project" value="InterPro"/>
</dbReference>
<dbReference type="NCBIfam" id="NF007752">
    <property type="entry name" value="PRK10433.1"/>
    <property type="match status" value="1"/>
</dbReference>
<evidence type="ECO:0000313" key="8">
    <source>
        <dbReference type="Proteomes" id="UP000500961"/>
    </source>
</evidence>
<keyword evidence="3 7" id="KW-0808">Transferase</keyword>
<keyword evidence="4 5" id="KW-0949">S-adenosyl-L-methionine</keyword>
<dbReference type="AlphaFoldDB" id="A0A7D3Y523"/>
<evidence type="ECO:0000256" key="2">
    <source>
        <dbReference type="ARBA" id="ARBA00022603"/>
    </source>
</evidence>
<dbReference type="GO" id="GO:0005829">
    <property type="term" value="C:cytosol"/>
    <property type="evidence" value="ECO:0007669"/>
    <property type="project" value="TreeGrafter"/>
</dbReference>
<comment type="function">
    <text evidence="5">Catalyzes the formation of 2'O-methylated cytidine (Cm32) or 2'O-methylated uridine (Um32) at position 32 in tRNA.</text>
</comment>
<dbReference type="PANTHER" id="PTHR42786:SF1">
    <property type="entry name" value="TRNA (CYTIDINE_URIDINE-2'-O-)-METHYLTRANSFERASE TRMJ"/>
    <property type="match status" value="1"/>
</dbReference>
<dbReference type="InterPro" id="IPR004384">
    <property type="entry name" value="RNA_MeTrfase_TrmJ/LasT"/>
</dbReference>
<dbReference type="KEGG" id="ttz:FHG85_08660"/>
<organism evidence="7 8">
    <name type="scientific">Tenuifilum thalassicum</name>
    <dbReference type="NCBI Taxonomy" id="2590900"/>
    <lineage>
        <taxon>Bacteria</taxon>
        <taxon>Pseudomonadati</taxon>
        <taxon>Bacteroidota</taxon>
        <taxon>Bacteroidia</taxon>
        <taxon>Bacteroidales</taxon>
        <taxon>Tenuifilaceae</taxon>
        <taxon>Tenuifilum</taxon>
    </lineage>
</organism>
<comment type="catalytic activity">
    <reaction evidence="5">
        <text>cytidine(32) in tRNA + S-adenosyl-L-methionine = 2'-O-methylcytidine(32) in tRNA + S-adenosyl-L-homocysteine + H(+)</text>
        <dbReference type="Rhea" id="RHEA:42932"/>
        <dbReference type="Rhea" id="RHEA-COMP:10288"/>
        <dbReference type="Rhea" id="RHEA-COMP:10289"/>
        <dbReference type="ChEBI" id="CHEBI:15378"/>
        <dbReference type="ChEBI" id="CHEBI:57856"/>
        <dbReference type="ChEBI" id="CHEBI:59789"/>
        <dbReference type="ChEBI" id="CHEBI:74495"/>
        <dbReference type="ChEBI" id="CHEBI:82748"/>
        <dbReference type="EC" id="2.1.1.200"/>
    </reaction>
</comment>